<name>A0A2H3P0F3_9BACT</name>
<dbReference type="EMBL" id="PDEP01000002">
    <property type="protein sequence ID" value="PEN08833.1"/>
    <property type="molecule type" value="Genomic_DNA"/>
</dbReference>
<evidence type="ECO:0000256" key="1">
    <source>
        <dbReference type="ARBA" id="ARBA00008760"/>
    </source>
</evidence>
<dbReference type="InterPro" id="IPR026569">
    <property type="entry name" value="Ribosomal_bL28"/>
</dbReference>
<dbReference type="Proteomes" id="UP000221024">
    <property type="component" value="Unassembled WGS sequence"/>
</dbReference>
<dbReference type="Pfam" id="PF00830">
    <property type="entry name" value="Ribosomal_L28"/>
    <property type="match status" value="1"/>
</dbReference>
<dbReference type="HAMAP" id="MF_00373">
    <property type="entry name" value="Ribosomal_bL28"/>
    <property type="match status" value="1"/>
</dbReference>
<dbReference type="GO" id="GO:0003735">
    <property type="term" value="F:structural constituent of ribosome"/>
    <property type="evidence" value="ECO:0007669"/>
    <property type="project" value="InterPro"/>
</dbReference>
<comment type="caution">
    <text evidence="7">The sequence shown here is derived from an EMBL/GenBank/DDBJ whole genome shotgun (WGS) entry which is preliminary data.</text>
</comment>
<organism evidence="7 8">
    <name type="scientific">Longimonas halophila</name>
    <dbReference type="NCBI Taxonomy" id="1469170"/>
    <lineage>
        <taxon>Bacteria</taxon>
        <taxon>Pseudomonadati</taxon>
        <taxon>Rhodothermota</taxon>
        <taxon>Rhodothermia</taxon>
        <taxon>Rhodothermales</taxon>
        <taxon>Salisaetaceae</taxon>
        <taxon>Longimonas</taxon>
    </lineage>
</organism>
<evidence type="ECO:0000313" key="7">
    <source>
        <dbReference type="EMBL" id="PEN08833.1"/>
    </source>
</evidence>
<dbReference type="RefSeq" id="WP_098061230.1">
    <property type="nucleotide sequence ID" value="NZ_PDEP01000002.1"/>
</dbReference>
<dbReference type="OrthoDB" id="9805609at2"/>
<dbReference type="InterPro" id="IPR037147">
    <property type="entry name" value="Ribosomal_bL28_sf"/>
</dbReference>
<dbReference type="AlphaFoldDB" id="A0A2H3P0F3"/>
<protein>
    <recommendedName>
        <fullName evidence="4 5">Large ribosomal subunit protein bL28</fullName>
    </recommendedName>
</protein>
<evidence type="ECO:0000256" key="3">
    <source>
        <dbReference type="ARBA" id="ARBA00023274"/>
    </source>
</evidence>
<feature type="region of interest" description="Disordered" evidence="6">
    <location>
        <begin position="1"/>
        <end position="33"/>
    </location>
</feature>
<dbReference type="Gene3D" id="2.30.170.40">
    <property type="entry name" value="Ribosomal protein L28/L24"/>
    <property type="match status" value="1"/>
</dbReference>
<evidence type="ECO:0000256" key="4">
    <source>
        <dbReference type="ARBA" id="ARBA00035174"/>
    </source>
</evidence>
<evidence type="ECO:0000313" key="8">
    <source>
        <dbReference type="Proteomes" id="UP000221024"/>
    </source>
</evidence>
<reference evidence="7 8" key="1">
    <citation type="submission" date="2017-10" db="EMBL/GenBank/DDBJ databases">
        <title>Draft genome of Longimonas halophila.</title>
        <authorList>
            <person name="Goh K.M."/>
            <person name="Shamsir M.S."/>
            <person name="Lim S.W."/>
        </authorList>
    </citation>
    <scope>NUCLEOTIDE SEQUENCE [LARGE SCALE GENOMIC DNA]</scope>
    <source>
        <strain evidence="7 8">KCTC 42399</strain>
    </source>
</reference>
<keyword evidence="3 5" id="KW-0687">Ribonucleoprotein</keyword>
<dbReference type="PANTHER" id="PTHR13528">
    <property type="entry name" value="39S RIBOSOMAL PROTEIN L28, MITOCHONDRIAL"/>
    <property type="match status" value="1"/>
</dbReference>
<accession>A0A2H3P0F3</accession>
<evidence type="ECO:0000256" key="5">
    <source>
        <dbReference type="HAMAP-Rule" id="MF_00373"/>
    </source>
</evidence>
<evidence type="ECO:0000256" key="2">
    <source>
        <dbReference type="ARBA" id="ARBA00022980"/>
    </source>
</evidence>
<dbReference type="InterPro" id="IPR001383">
    <property type="entry name" value="Ribosomal_bL28_bact-type"/>
</dbReference>
<dbReference type="GO" id="GO:0005840">
    <property type="term" value="C:ribosome"/>
    <property type="evidence" value="ECO:0007669"/>
    <property type="project" value="UniProtKB-KW"/>
</dbReference>
<sequence length="78" mass="8942">MARKDDLTGKGPVSGNTVSRSNNKNKRRFERNLQKKRFYIPSQDRWITLKVSAKTLKTINKNGIEAVLKEARQQGINV</sequence>
<dbReference type="FunFam" id="2.30.170.40:FF:000001">
    <property type="entry name" value="50S ribosomal protein L28"/>
    <property type="match status" value="1"/>
</dbReference>
<keyword evidence="8" id="KW-1185">Reference proteome</keyword>
<dbReference type="InterPro" id="IPR034704">
    <property type="entry name" value="Ribosomal_bL28/bL31-like_sf"/>
</dbReference>
<gene>
    <name evidence="5 7" type="primary">rpmB</name>
    <name evidence="7" type="ORF">CRI93_03520</name>
</gene>
<dbReference type="NCBIfam" id="TIGR00009">
    <property type="entry name" value="L28"/>
    <property type="match status" value="1"/>
</dbReference>
<feature type="compositionally biased region" description="Basic residues" evidence="6">
    <location>
        <begin position="23"/>
        <end position="33"/>
    </location>
</feature>
<keyword evidence="2 5" id="KW-0689">Ribosomal protein</keyword>
<dbReference type="PANTHER" id="PTHR13528:SF2">
    <property type="entry name" value="LARGE RIBOSOMAL SUBUNIT PROTEIN BL28M"/>
    <property type="match status" value="1"/>
</dbReference>
<proteinExistence type="inferred from homology"/>
<dbReference type="GO" id="GO:0006412">
    <property type="term" value="P:translation"/>
    <property type="evidence" value="ECO:0007669"/>
    <property type="project" value="UniProtKB-UniRule"/>
</dbReference>
<evidence type="ECO:0000256" key="6">
    <source>
        <dbReference type="SAM" id="MobiDB-lite"/>
    </source>
</evidence>
<dbReference type="GO" id="GO:1990904">
    <property type="term" value="C:ribonucleoprotein complex"/>
    <property type="evidence" value="ECO:0007669"/>
    <property type="project" value="UniProtKB-KW"/>
</dbReference>
<dbReference type="SUPFAM" id="SSF143800">
    <property type="entry name" value="L28p-like"/>
    <property type="match status" value="1"/>
</dbReference>
<comment type="similarity">
    <text evidence="1 5">Belongs to the bacterial ribosomal protein bL28 family.</text>
</comment>